<dbReference type="CDD" id="cd13136">
    <property type="entry name" value="MATE_DinF_like"/>
    <property type="match status" value="1"/>
</dbReference>
<dbReference type="NCBIfam" id="TIGR00797">
    <property type="entry name" value="matE"/>
    <property type="match status" value="1"/>
</dbReference>
<feature type="transmembrane region" description="Helical" evidence="6">
    <location>
        <begin position="389"/>
        <end position="406"/>
    </location>
</feature>
<evidence type="ECO:0000256" key="2">
    <source>
        <dbReference type="ARBA" id="ARBA00010199"/>
    </source>
</evidence>
<feature type="transmembrane region" description="Helical" evidence="6">
    <location>
        <begin position="16"/>
        <end position="36"/>
    </location>
</feature>
<evidence type="ECO:0000256" key="3">
    <source>
        <dbReference type="ARBA" id="ARBA00022692"/>
    </source>
</evidence>
<evidence type="ECO:0000313" key="7">
    <source>
        <dbReference type="EMBL" id="QIZ78397.1"/>
    </source>
</evidence>
<dbReference type="NCBIfam" id="NF007690">
    <property type="entry name" value="PRK10367.1"/>
    <property type="match status" value="1"/>
</dbReference>
<dbReference type="Pfam" id="PF01554">
    <property type="entry name" value="MatE"/>
    <property type="match status" value="2"/>
</dbReference>
<name>A0A6H1UH15_9GAMM</name>
<dbReference type="GO" id="GO:0015297">
    <property type="term" value="F:antiporter activity"/>
    <property type="evidence" value="ECO:0007669"/>
    <property type="project" value="InterPro"/>
</dbReference>
<feature type="transmembrane region" description="Helical" evidence="6">
    <location>
        <begin position="268"/>
        <end position="291"/>
    </location>
</feature>
<dbReference type="RefSeq" id="WP_168662325.1">
    <property type="nucleotide sequence ID" value="NZ_CP051180.1"/>
</dbReference>
<keyword evidence="4 6" id="KW-1133">Transmembrane helix</keyword>
<feature type="transmembrane region" description="Helical" evidence="6">
    <location>
        <begin position="412"/>
        <end position="431"/>
    </location>
</feature>
<dbReference type="GO" id="GO:0042910">
    <property type="term" value="F:xenobiotic transmembrane transporter activity"/>
    <property type="evidence" value="ECO:0007669"/>
    <property type="project" value="InterPro"/>
</dbReference>
<dbReference type="InterPro" id="IPR002528">
    <property type="entry name" value="MATE_fam"/>
</dbReference>
<evidence type="ECO:0000256" key="5">
    <source>
        <dbReference type="ARBA" id="ARBA00023136"/>
    </source>
</evidence>
<accession>A0A6H1UH15</accession>
<organism evidence="7 8">
    <name type="scientific">Ferrimonas lipolytica</name>
    <dbReference type="NCBI Taxonomy" id="2724191"/>
    <lineage>
        <taxon>Bacteria</taxon>
        <taxon>Pseudomonadati</taxon>
        <taxon>Pseudomonadota</taxon>
        <taxon>Gammaproteobacteria</taxon>
        <taxon>Alteromonadales</taxon>
        <taxon>Ferrimonadaceae</taxon>
        <taxon>Ferrimonas</taxon>
    </lineage>
</organism>
<keyword evidence="5 6" id="KW-0472">Membrane</keyword>
<feature type="transmembrane region" description="Helical" evidence="6">
    <location>
        <begin position="312"/>
        <end position="335"/>
    </location>
</feature>
<dbReference type="PANTHER" id="PTHR42893">
    <property type="entry name" value="PROTEIN DETOXIFICATION 44, CHLOROPLASTIC-RELATED"/>
    <property type="match status" value="1"/>
</dbReference>
<feature type="transmembrane region" description="Helical" evidence="6">
    <location>
        <begin position="355"/>
        <end position="377"/>
    </location>
</feature>
<protein>
    <submittedName>
        <fullName evidence="7">MATE family efflux transporter DinF</fullName>
    </submittedName>
</protein>
<feature type="transmembrane region" description="Helical" evidence="6">
    <location>
        <begin position="139"/>
        <end position="158"/>
    </location>
</feature>
<sequence>MTSLSVLRQWPAHKRTLALALPMIFSNVTTPLLGLVDTAVIGHLSEVYYLGGVAVGAMIITLLFWLLGFLRMATTGLVAQGYGKQDWPQQLAVLWQGLCCALTLATLLLLVQTPLLEMALWLIGGSVEVQHYALEYAQIRIWGAPAALMNLVLLGFLLGRQQAKAAMWLLVCANSFNIVLDLWLVIGFEWGVTGAAAATVIADYCALALALFLSWRQIPINYRHLALLNLNGIGKLIALNRDIFLRSLCLQLCIAFVTAQGARMGDSIVAANSVLMNFTLLIAYALDGFAYSAEAQVGQAIGADDKPEAQRVVSLCWVWSGVTAVAFSGVFLCAGDNLIGLLTDLPSVQSNAQQYLPWLVLYPLVSFTCFLFDGVYIGAAKGRAMRNSMLLSASGFFLFWWLTQSWHNHGLWFAFCGFAVLRSITLIVYFYRQSFWSVRLS</sequence>
<keyword evidence="8" id="KW-1185">Reference proteome</keyword>
<evidence type="ECO:0000313" key="8">
    <source>
        <dbReference type="Proteomes" id="UP000501602"/>
    </source>
</evidence>
<keyword evidence="3 6" id="KW-0812">Transmembrane</keyword>
<comment type="subcellular location">
    <subcellularLocation>
        <location evidence="1">Membrane</location>
        <topology evidence="1">Multi-pass membrane protein</topology>
    </subcellularLocation>
</comment>
<dbReference type="KEGG" id="fes:HER31_16705"/>
<feature type="transmembrane region" description="Helical" evidence="6">
    <location>
        <begin position="48"/>
        <end position="70"/>
    </location>
</feature>
<evidence type="ECO:0000256" key="6">
    <source>
        <dbReference type="SAM" id="Phobius"/>
    </source>
</evidence>
<feature type="transmembrane region" description="Helical" evidence="6">
    <location>
        <begin position="91"/>
        <end position="111"/>
    </location>
</feature>
<feature type="transmembrane region" description="Helical" evidence="6">
    <location>
        <begin position="192"/>
        <end position="215"/>
    </location>
</feature>
<dbReference type="AlphaFoldDB" id="A0A6H1UH15"/>
<dbReference type="Proteomes" id="UP000501602">
    <property type="component" value="Chromosome"/>
</dbReference>
<dbReference type="InterPro" id="IPR044644">
    <property type="entry name" value="DinF-like"/>
</dbReference>
<evidence type="ECO:0000256" key="1">
    <source>
        <dbReference type="ARBA" id="ARBA00004141"/>
    </source>
</evidence>
<reference evidence="7 8" key="1">
    <citation type="submission" date="2020-04" db="EMBL/GenBank/DDBJ databases">
        <title>Ferrimonas sp. S7 isolated from sea water.</title>
        <authorList>
            <person name="Bae S.S."/>
            <person name="Baek K."/>
        </authorList>
    </citation>
    <scope>NUCLEOTIDE SEQUENCE [LARGE SCALE GENOMIC DNA]</scope>
    <source>
        <strain evidence="7 8">S7</strain>
    </source>
</reference>
<dbReference type="GO" id="GO:0005886">
    <property type="term" value="C:plasma membrane"/>
    <property type="evidence" value="ECO:0007669"/>
    <property type="project" value="TreeGrafter"/>
</dbReference>
<dbReference type="EMBL" id="CP051180">
    <property type="protein sequence ID" value="QIZ78397.1"/>
    <property type="molecule type" value="Genomic_DNA"/>
</dbReference>
<proteinExistence type="inferred from homology"/>
<gene>
    <name evidence="7" type="primary">dinF</name>
    <name evidence="7" type="ORF">HER31_16705</name>
</gene>
<comment type="similarity">
    <text evidence="2">Belongs to the multi antimicrobial extrusion (MATE) (TC 2.A.66.1) family.</text>
</comment>
<feature type="transmembrane region" description="Helical" evidence="6">
    <location>
        <begin position="165"/>
        <end position="186"/>
    </location>
</feature>
<feature type="transmembrane region" description="Helical" evidence="6">
    <location>
        <begin position="243"/>
        <end position="262"/>
    </location>
</feature>
<dbReference type="PANTHER" id="PTHR42893:SF46">
    <property type="entry name" value="PROTEIN DETOXIFICATION 44, CHLOROPLASTIC"/>
    <property type="match status" value="1"/>
</dbReference>
<evidence type="ECO:0000256" key="4">
    <source>
        <dbReference type="ARBA" id="ARBA00022989"/>
    </source>
</evidence>